<comment type="similarity">
    <text evidence="2">Belongs to the FAM20 family.</text>
</comment>
<evidence type="ECO:0000256" key="5">
    <source>
        <dbReference type="ARBA" id="ARBA00023180"/>
    </source>
</evidence>
<comment type="cofactor">
    <cofactor evidence="8">
        <name>Mn(2+)</name>
        <dbReference type="ChEBI" id="CHEBI:29035"/>
    </cofactor>
</comment>
<dbReference type="EMBL" id="DS471649">
    <property type="protein sequence ID" value="EDO28370.1"/>
    <property type="molecule type" value="Genomic_DNA"/>
</dbReference>
<feature type="binding site" evidence="7">
    <location>
        <position position="118"/>
    </location>
    <ligand>
        <name>ATP</name>
        <dbReference type="ChEBI" id="CHEBI:30616"/>
    </ligand>
</feature>
<keyword evidence="7" id="KW-0547">Nucleotide-binding</keyword>
<keyword evidence="7" id="KW-0067">ATP-binding</keyword>
<dbReference type="InterPro" id="IPR009581">
    <property type="entry name" value="FAM20_C"/>
</dbReference>
<feature type="domain" description="FAM20 C-terminal" evidence="9">
    <location>
        <begin position="3"/>
        <end position="141"/>
    </location>
</feature>
<proteinExistence type="inferred from homology"/>
<keyword evidence="3" id="KW-0333">Golgi apparatus</keyword>
<feature type="non-terminal residue" evidence="10">
    <location>
        <position position="142"/>
    </location>
</feature>
<dbReference type="PANTHER" id="PTHR12450">
    <property type="entry name" value="DENTIN MATRIX PROTEIN 4 PROTEIN FAM20"/>
    <property type="match status" value="1"/>
</dbReference>
<keyword evidence="11" id="KW-1185">Reference proteome</keyword>
<evidence type="ECO:0000256" key="4">
    <source>
        <dbReference type="ARBA" id="ARBA00023157"/>
    </source>
</evidence>
<feature type="binding site" evidence="7">
    <location>
        <begin position="32"/>
        <end position="35"/>
    </location>
    <ligand>
        <name>ATP</name>
        <dbReference type="ChEBI" id="CHEBI:30616"/>
    </ligand>
</feature>
<reference evidence="10 11" key="1">
    <citation type="journal article" date="2007" name="Science">
        <title>Sea anemone genome reveals ancestral eumetazoan gene repertoire and genomic organization.</title>
        <authorList>
            <person name="Putnam N.H."/>
            <person name="Srivastava M."/>
            <person name="Hellsten U."/>
            <person name="Dirks B."/>
            <person name="Chapman J."/>
            <person name="Salamov A."/>
            <person name="Terry A."/>
            <person name="Shapiro H."/>
            <person name="Lindquist E."/>
            <person name="Kapitonov V.V."/>
            <person name="Jurka J."/>
            <person name="Genikhovich G."/>
            <person name="Grigoriev I.V."/>
            <person name="Lucas S.M."/>
            <person name="Steele R.E."/>
            <person name="Finnerty J.R."/>
            <person name="Technau U."/>
            <person name="Martindale M.Q."/>
            <person name="Rokhsar D.S."/>
        </authorList>
    </citation>
    <scope>NUCLEOTIDE SEQUENCE [LARGE SCALE GENOMIC DNA]</scope>
    <source>
        <strain evidence="11">CH2 X CH6</strain>
    </source>
</reference>
<evidence type="ECO:0000256" key="2">
    <source>
        <dbReference type="ARBA" id="ARBA00006557"/>
    </source>
</evidence>
<evidence type="ECO:0000259" key="9">
    <source>
        <dbReference type="Pfam" id="PF06702"/>
    </source>
</evidence>
<dbReference type="Proteomes" id="UP000001593">
    <property type="component" value="Unassembled WGS sequence"/>
</dbReference>
<dbReference type="GO" id="GO:0005524">
    <property type="term" value="F:ATP binding"/>
    <property type="evidence" value="ECO:0007669"/>
    <property type="project" value="UniProtKB-KW"/>
</dbReference>
<keyword evidence="5" id="KW-0325">Glycoprotein</keyword>
<dbReference type="KEGG" id="nve:5498794"/>
<evidence type="ECO:0000256" key="8">
    <source>
        <dbReference type="PIRSR" id="PIRSR624869-3"/>
    </source>
</evidence>
<evidence type="ECO:0000256" key="7">
    <source>
        <dbReference type="PIRSR" id="PIRSR624869-2"/>
    </source>
</evidence>
<protein>
    <recommendedName>
        <fullName evidence="9">FAM20 C-terminal domain-containing protein</fullName>
    </recommendedName>
</protein>
<feature type="active site" evidence="6">
    <location>
        <position position="98"/>
    </location>
</feature>
<evidence type="ECO:0000313" key="11">
    <source>
        <dbReference type="Proteomes" id="UP000001593"/>
    </source>
</evidence>
<dbReference type="PANTHER" id="PTHR12450:SF14">
    <property type="entry name" value="GLYCOSAMINOGLYCAN XYLOSYLKINASE"/>
    <property type="match status" value="1"/>
</dbReference>
<dbReference type="Pfam" id="PF06702">
    <property type="entry name" value="Fam20C"/>
    <property type="match status" value="1"/>
</dbReference>
<keyword evidence="8" id="KW-0464">Manganese</keyword>
<dbReference type="STRING" id="45351.A7T6N6"/>
<dbReference type="OMA" id="EPACANN"/>
<evidence type="ECO:0000313" key="10">
    <source>
        <dbReference type="EMBL" id="EDO28370.1"/>
    </source>
</evidence>
<feature type="binding site" evidence="8">
    <location>
        <position position="118"/>
    </location>
    <ligand>
        <name>Mn(2+)</name>
        <dbReference type="ChEBI" id="CHEBI:29035"/>
    </ligand>
</feature>
<feature type="binding site" evidence="7">
    <location>
        <position position="103"/>
    </location>
    <ligand>
        <name>ATP</name>
        <dbReference type="ChEBI" id="CHEBI:30616"/>
    </ligand>
</feature>
<dbReference type="AlphaFoldDB" id="A7T6N6"/>
<dbReference type="GO" id="GO:0046872">
    <property type="term" value="F:metal ion binding"/>
    <property type="evidence" value="ECO:0007669"/>
    <property type="project" value="UniProtKB-KW"/>
</dbReference>
<sequence length="142" mass="16377">LGGNTCFYGVCYYCNKEEAACANKTSMEGSMTIWLPQGWALRKWRHPWQRTYNNRKASWELDNNHCKKVIQQSPYDQGPRLLDIIDTAVFDFLIGNADRHHYETFKKGDDEGMLVHLDNAKSFGNPDHDELSIAAPLYQCCQ</sequence>
<keyword evidence="4" id="KW-1015">Disulfide bond</keyword>
<evidence type="ECO:0000256" key="6">
    <source>
        <dbReference type="PIRSR" id="PIRSR624869-1"/>
    </source>
</evidence>
<comment type="subcellular location">
    <subcellularLocation>
        <location evidence="1">Golgi apparatus</location>
    </subcellularLocation>
</comment>
<dbReference type="InParanoid" id="A7T6N6"/>
<accession>A7T6N6</accession>
<dbReference type="PhylomeDB" id="A7T6N6"/>
<gene>
    <name evidence="10" type="ORF">NEMVEDRAFT_v1g148042</name>
</gene>
<dbReference type="GO" id="GO:0005794">
    <property type="term" value="C:Golgi apparatus"/>
    <property type="evidence" value="ECO:0007669"/>
    <property type="project" value="UniProtKB-SubCell"/>
</dbReference>
<dbReference type="HOGENOM" id="CLU_130760_0_0_1"/>
<dbReference type="eggNOG" id="KOG3829">
    <property type="taxonomic scope" value="Eukaryota"/>
</dbReference>
<name>A7T6N6_NEMVE</name>
<keyword evidence="8" id="KW-0479">Metal-binding</keyword>
<organism evidence="10 11">
    <name type="scientific">Nematostella vectensis</name>
    <name type="common">Starlet sea anemone</name>
    <dbReference type="NCBI Taxonomy" id="45351"/>
    <lineage>
        <taxon>Eukaryota</taxon>
        <taxon>Metazoa</taxon>
        <taxon>Cnidaria</taxon>
        <taxon>Anthozoa</taxon>
        <taxon>Hexacorallia</taxon>
        <taxon>Actiniaria</taxon>
        <taxon>Edwardsiidae</taxon>
        <taxon>Nematostella</taxon>
    </lineage>
</organism>
<evidence type="ECO:0000256" key="3">
    <source>
        <dbReference type="ARBA" id="ARBA00023034"/>
    </source>
</evidence>
<dbReference type="InterPro" id="IPR024869">
    <property type="entry name" value="FAM20"/>
</dbReference>
<evidence type="ECO:0000256" key="1">
    <source>
        <dbReference type="ARBA" id="ARBA00004555"/>
    </source>
</evidence>